<evidence type="ECO:0000313" key="10">
    <source>
        <dbReference type="EMBL" id="RAK51925.1"/>
    </source>
</evidence>
<evidence type="ECO:0000256" key="1">
    <source>
        <dbReference type="ARBA" id="ARBA00004922"/>
    </source>
</evidence>
<dbReference type="PANTHER" id="PTHR44835">
    <property type="entry name" value="UDP-N-ACETYLGLUCOSAMINE--PEPTIDE N-ACETYLGLUCOSAMINYLTRANSFERASE SPINDLY-RELATED"/>
    <property type="match status" value="1"/>
</dbReference>
<evidence type="ECO:0000256" key="2">
    <source>
        <dbReference type="ARBA" id="ARBA00005386"/>
    </source>
</evidence>
<dbReference type="EMBL" id="QFYQ01000002">
    <property type="protein sequence ID" value="RAK51925.1"/>
    <property type="molecule type" value="Genomic_DNA"/>
</dbReference>
<dbReference type="Gene3D" id="3.40.50.11380">
    <property type="match status" value="1"/>
</dbReference>
<keyword evidence="5" id="KW-0808">Transferase</keyword>
<keyword evidence="4" id="KW-0328">Glycosyltransferase</keyword>
<dbReference type="Pfam" id="PF13432">
    <property type="entry name" value="TPR_16"/>
    <property type="match status" value="1"/>
</dbReference>
<dbReference type="InterPro" id="IPR051939">
    <property type="entry name" value="Glycosyltr_41/O-GlcNAc_trsf"/>
</dbReference>
<evidence type="ECO:0000256" key="5">
    <source>
        <dbReference type="ARBA" id="ARBA00022679"/>
    </source>
</evidence>
<dbReference type="InterPro" id="IPR029489">
    <property type="entry name" value="OGT/SEC/SPY_C"/>
</dbReference>
<dbReference type="AlphaFoldDB" id="A0A328ABF8"/>
<comment type="similarity">
    <text evidence="2">Belongs to the glycosyltransferase 41 family. O-GlcNAc transferase subfamily.</text>
</comment>
<keyword evidence="6" id="KW-0677">Repeat</keyword>
<feature type="domain" description="O-GlcNAc transferase C-terminal" evidence="9">
    <location>
        <begin position="399"/>
        <end position="533"/>
    </location>
</feature>
<reference evidence="11" key="1">
    <citation type="submission" date="2018-05" db="EMBL/GenBank/DDBJ databases">
        <authorList>
            <person name="Li X."/>
        </authorList>
    </citation>
    <scope>NUCLEOTIDE SEQUENCE [LARGE SCALE GENOMIC DNA]</scope>
    <source>
        <strain evidence="11">LX32</strain>
    </source>
</reference>
<dbReference type="EC" id="2.4.1.255" evidence="3"/>
<keyword evidence="11" id="KW-1185">Reference proteome</keyword>
<feature type="repeat" description="TPR" evidence="8">
    <location>
        <begin position="70"/>
        <end position="103"/>
    </location>
</feature>
<gene>
    <name evidence="10" type="ORF">DJ017_19120</name>
</gene>
<evidence type="ECO:0000313" key="11">
    <source>
        <dbReference type="Proteomes" id="UP000249254"/>
    </source>
</evidence>
<protein>
    <recommendedName>
        <fullName evidence="3">protein O-GlcNAc transferase</fullName>
        <ecNumber evidence="3">2.4.1.255</ecNumber>
    </recommendedName>
</protein>
<dbReference type="OrthoDB" id="146908at2"/>
<dbReference type="GO" id="GO:0097363">
    <property type="term" value="F:protein O-acetylglucosaminyltransferase activity"/>
    <property type="evidence" value="ECO:0007669"/>
    <property type="project" value="UniProtKB-EC"/>
</dbReference>
<dbReference type="InterPro" id="IPR019734">
    <property type="entry name" value="TPR_rpt"/>
</dbReference>
<dbReference type="Pfam" id="PF14559">
    <property type="entry name" value="TPR_19"/>
    <property type="match status" value="1"/>
</dbReference>
<evidence type="ECO:0000259" key="9">
    <source>
        <dbReference type="Pfam" id="PF13844"/>
    </source>
</evidence>
<dbReference type="PROSITE" id="PS50005">
    <property type="entry name" value="TPR"/>
    <property type="match status" value="1"/>
</dbReference>
<dbReference type="Gene3D" id="1.25.40.10">
    <property type="entry name" value="Tetratricopeptide repeat domain"/>
    <property type="match status" value="1"/>
</dbReference>
<evidence type="ECO:0000256" key="4">
    <source>
        <dbReference type="ARBA" id="ARBA00022676"/>
    </source>
</evidence>
<accession>A0A328ABF8</accession>
<evidence type="ECO:0000256" key="3">
    <source>
        <dbReference type="ARBA" id="ARBA00011970"/>
    </source>
</evidence>
<dbReference type="Pfam" id="PF13844">
    <property type="entry name" value="Glyco_transf_41"/>
    <property type="match status" value="2"/>
</dbReference>
<sequence>MDKRLVAANEALQAGRAGEAIGLLQEVLNEDAGQPAQVWRVLLHQLFRAKRREEGEAWSARAVAQFPREVEFWNLRGVLLRQLGRFPEALAALDQALKIDPSSKSPQVNRGNILLDMKEPAKAEQVFTKLVRADPRNAEYQRQLARALHFQGRTDQAMVRWRQAVALKKNFIDAWLDMAGVFNEGHRQAQAHDLLDKAIAANPEESRLYEAKAIVFRRSGELRKAEAYLTGLLPRFPNAAWLEYQLGASMTDYDRARANEHLRRAHQLDPSRLDHTLALVESLERTRTGDEGANIEEAYQLLKDAMRREKLTSPAHLKIASEVLIRVSAFDEVAQLGSFRDLGRTWAESGRHTALLKQLARVRTDEDRLELVEQHRIWGRSIEAQAASFPIKRPPPRPRSDKIRLGFMSSDLRHHPVAYFALPLFDHLDRDRFEVYCYSFYQGEEDAIQRHIKERVTAFRWHPDIGARDAAQLIADDQLDLLMELGGSTFMNKLEVMAWRPAPRQASWLGYPHSAGLSTIDYFVCDPYSVPARPELMIERPMLMPDSWIALGKMVFSESHEILPGLPEDRAGRITFGTANNPHKYNPDMIALWSEVMKRVPDSRFMFIRPEGGTPSFRANILKAFAANGIAADRVVFQAIRGRHMPFYNEVDITLDTLPLTGGTTTTEALWMGVPVVSLIGPAFFERLSYSILTNSGVGDMATESKAEFVEIAVRLVEDRARRLHLRQNLREQMKAGPLGRTEDFARKFYDMVANTVAEPAKA</sequence>
<dbReference type="PANTHER" id="PTHR44835:SF1">
    <property type="entry name" value="PROTEIN O-GLCNAC TRANSFERASE"/>
    <property type="match status" value="1"/>
</dbReference>
<evidence type="ECO:0000256" key="6">
    <source>
        <dbReference type="ARBA" id="ARBA00022737"/>
    </source>
</evidence>
<evidence type="ECO:0000256" key="7">
    <source>
        <dbReference type="ARBA" id="ARBA00022803"/>
    </source>
</evidence>
<dbReference type="InterPro" id="IPR011990">
    <property type="entry name" value="TPR-like_helical_dom_sf"/>
</dbReference>
<dbReference type="Gene3D" id="3.40.50.2000">
    <property type="entry name" value="Glycogen Phosphorylase B"/>
    <property type="match status" value="1"/>
</dbReference>
<dbReference type="RefSeq" id="WP_111530487.1">
    <property type="nucleotide sequence ID" value="NZ_JBHRSG010000003.1"/>
</dbReference>
<comment type="caution">
    <text evidence="10">The sequence shown here is derived from an EMBL/GenBank/DDBJ whole genome shotgun (WGS) entry which is preliminary data.</text>
</comment>
<dbReference type="SMART" id="SM00028">
    <property type="entry name" value="TPR"/>
    <property type="match status" value="5"/>
</dbReference>
<comment type="pathway">
    <text evidence="1">Protein modification; protein glycosylation.</text>
</comment>
<proteinExistence type="inferred from homology"/>
<dbReference type="Proteomes" id="UP000249254">
    <property type="component" value="Unassembled WGS sequence"/>
</dbReference>
<feature type="domain" description="O-GlcNAc transferase C-terminal" evidence="9">
    <location>
        <begin position="565"/>
        <end position="746"/>
    </location>
</feature>
<evidence type="ECO:0000256" key="8">
    <source>
        <dbReference type="PROSITE-ProRule" id="PRU00339"/>
    </source>
</evidence>
<dbReference type="UniPathway" id="UPA00378"/>
<keyword evidence="7 8" id="KW-0802">TPR repeat</keyword>
<dbReference type="SUPFAM" id="SSF53756">
    <property type="entry name" value="UDP-Glycosyltransferase/glycogen phosphorylase"/>
    <property type="match status" value="1"/>
</dbReference>
<organism evidence="10 11">
    <name type="scientific">Phenylobacterium soli</name>
    <dbReference type="NCBI Taxonomy" id="2170551"/>
    <lineage>
        <taxon>Bacteria</taxon>
        <taxon>Pseudomonadati</taxon>
        <taxon>Pseudomonadota</taxon>
        <taxon>Alphaproteobacteria</taxon>
        <taxon>Caulobacterales</taxon>
        <taxon>Caulobacteraceae</taxon>
        <taxon>Phenylobacterium</taxon>
    </lineage>
</organism>
<name>A0A328ABF8_9CAUL</name>
<dbReference type="SUPFAM" id="SSF48452">
    <property type="entry name" value="TPR-like"/>
    <property type="match status" value="1"/>
</dbReference>